<dbReference type="InterPro" id="IPR033412">
    <property type="entry name" value="PFOR_II"/>
</dbReference>
<dbReference type="FunFam" id="3.40.50.970:FF:000022">
    <property type="entry name" value="2-oxoglutarate ferredoxin oxidoreductase alpha subunit"/>
    <property type="match status" value="1"/>
</dbReference>
<dbReference type="NCBIfam" id="NF006412">
    <property type="entry name" value="PRK08659.1"/>
    <property type="match status" value="1"/>
</dbReference>
<dbReference type="SUPFAM" id="SSF52922">
    <property type="entry name" value="TK C-terminal domain-like"/>
    <property type="match status" value="1"/>
</dbReference>
<name>A0A974GXL5_SEDHY</name>
<proteinExistence type="predicted"/>
<dbReference type="Gene3D" id="3.40.50.920">
    <property type="match status" value="1"/>
</dbReference>
<dbReference type="Proteomes" id="UP000611629">
    <property type="component" value="Unassembled WGS sequence"/>
</dbReference>
<keyword evidence="1" id="KW-0560">Oxidoreductase</keyword>
<evidence type="ECO:0000259" key="3">
    <source>
        <dbReference type="Pfam" id="PF17147"/>
    </source>
</evidence>
<dbReference type="InterPro" id="IPR050722">
    <property type="entry name" value="Pyruvate:ferred/Flavod_OxRd"/>
</dbReference>
<dbReference type="CDD" id="cd07034">
    <property type="entry name" value="TPP_PYR_PFOR_IOR-alpha_like"/>
    <property type="match status" value="1"/>
</dbReference>
<dbReference type="Pfam" id="PF01855">
    <property type="entry name" value="POR_N"/>
    <property type="match status" value="1"/>
</dbReference>
<dbReference type="PANTHER" id="PTHR32154:SF14">
    <property type="entry name" value="2-OXOGLUTARATE SYNTHASE SUBUNIT KORA"/>
    <property type="match status" value="1"/>
</dbReference>
<dbReference type="Pfam" id="PF17147">
    <property type="entry name" value="PFOR_II"/>
    <property type="match status" value="1"/>
</dbReference>
<keyword evidence="5" id="KW-1185">Reference proteome</keyword>
<dbReference type="PANTHER" id="PTHR32154">
    <property type="entry name" value="PYRUVATE-FLAVODOXIN OXIDOREDUCTASE-RELATED"/>
    <property type="match status" value="1"/>
</dbReference>
<organism evidence="4 5">
    <name type="scientific">Sedimentibacter hydroxybenzoicus DSM 7310</name>
    <dbReference type="NCBI Taxonomy" id="1123245"/>
    <lineage>
        <taxon>Bacteria</taxon>
        <taxon>Bacillati</taxon>
        <taxon>Bacillota</taxon>
        <taxon>Tissierellia</taxon>
        <taxon>Sedimentibacter</taxon>
    </lineage>
</organism>
<dbReference type="SUPFAM" id="SSF52518">
    <property type="entry name" value="Thiamin diphosphate-binding fold (THDP-binding)"/>
    <property type="match status" value="1"/>
</dbReference>
<evidence type="ECO:0000313" key="4">
    <source>
        <dbReference type="EMBL" id="NYB75190.1"/>
    </source>
</evidence>
<sequence>MTKKQDIRFIQGNVAMVEGAIAAGARFYAGYPITPSSEVAEASSIRLPQEDGLYVQMEDEIASIAAIIGASASGKKSYTATSGPGFSLMQENLGVAIMAEVPCVIINVQRSGPSTGLATKPAQGDFLQSRWGTHGDHGIIVLSPSTVQDCFDLMIDAFNYAEKYRTPVIFLADEIVGHIREKVVIREVDENEIINRAQPDCEPEEYKPFNHTENGVAPLAPFGDKYVVRLSGSTHDERGFPCSRPDNADKFIRHYTDKIEKNYKDIVKVRKYNLEDVDITLVAFGGSTRSALEAMNMARKEGKKVGVLQLVTLWPFPEDEVIDALINSKAVIVPEMNLGQMIREVKRLNDFNTVVQGVNRIDSMAITPKEILDKIAEVENESSRIFG</sequence>
<dbReference type="RefSeq" id="WP_179238896.1">
    <property type="nucleotide sequence ID" value="NZ_JACBNQ010000018.1"/>
</dbReference>
<feature type="domain" description="Pyruvate:ferredoxin oxidoreductase core" evidence="3">
    <location>
        <begin position="278"/>
        <end position="371"/>
    </location>
</feature>
<dbReference type="EMBL" id="JACBNQ010000018">
    <property type="protein sequence ID" value="NYB75190.1"/>
    <property type="molecule type" value="Genomic_DNA"/>
</dbReference>
<evidence type="ECO:0000259" key="2">
    <source>
        <dbReference type="Pfam" id="PF01855"/>
    </source>
</evidence>
<dbReference type="InterPro" id="IPR002880">
    <property type="entry name" value="Pyrv_Fd/Flavodoxin_OxRdtase_N"/>
</dbReference>
<dbReference type="GO" id="GO:0006979">
    <property type="term" value="P:response to oxidative stress"/>
    <property type="evidence" value="ECO:0007669"/>
    <property type="project" value="TreeGrafter"/>
</dbReference>
<dbReference type="AlphaFoldDB" id="A0A974GXL5"/>
<comment type="caution">
    <text evidence="4">The sequence shown here is derived from an EMBL/GenBank/DDBJ whole genome shotgun (WGS) entry which is preliminary data.</text>
</comment>
<reference evidence="4" key="1">
    <citation type="submission" date="2020-07" db="EMBL/GenBank/DDBJ databases">
        <title>Genomic analysis of a strain of Sedimentibacter Hydroxybenzoicus DSM7310.</title>
        <authorList>
            <person name="Ma S."/>
        </authorList>
    </citation>
    <scope>NUCLEOTIDE SEQUENCE</scope>
    <source>
        <strain evidence="4">DSM 7310</strain>
    </source>
</reference>
<protein>
    <submittedName>
        <fullName evidence="4">2-oxoacid:acceptor oxidoreductase subunit alpha</fullName>
    </submittedName>
</protein>
<dbReference type="Gene3D" id="3.40.50.970">
    <property type="match status" value="1"/>
</dbReference>
<dbReference type="InterPro" id="IPR009014">
    <property type="entry name" value="Transketo_C/PFOR_II"/>
</dbReference>
<gene>
    <name evidence="4" type="ORF">HZF24_13660</name>
</gene>
<feature type="domain" description="Pyruvate flavodoxin/ferredoxin oxidoreductase pyrimidine binding" evidence="2">
    <location>
        <begin position="18"/>
        <end position="243"/>
    </location>
</feature>
<accession>A0A974GXL5</accession>
<dbReference type="GO" id="GO:0016491">
    <property type="term" value="F:oxidoreductase activity"/>
    <property type="evidence" value="ECO:0007669"/>
    <property type="project" value="UniProtKB-KW"/>
</dbReference>
<dbReference type="InterPro" id="IPR029061">
    <property type="entry name" value="THDP-binding"/>
</dbReference>
<evidence type="ECO:0000256" key="1">
    <source>
        <dbReference type="ARBA" id="ARBA00023002"/>
    </source>
</evidence>
<evidence type="ECO:0000313" key="5">
    <source>
        <dbReference type="Proteomes" id="UP000611629"/>
    </source>
</evidence>